<protein>
    <submittedName>
        <fullName evidence="2">Uncharacterized protein</fullName>
    </submittedName>
</protein>
<feature type="transmembrane region" description="Helical" evidence="1">
    <location>
        <begin position="58"/>
        <end position="78"/>
    </location>
</feature>
<dbReference type="AlphaFoldDB" id="A0A9W8ED17"/>
<sequence>MPAQLSRRDWRIRFRRRRQPLPPTNLTETGSQGLSWPLLFPLIPLASVYFVARLLWEMVRVLVYCSIDVAINTTVYAWTYGRYPALRLIQRASRQFKEVVWDTGLRWTIATVRTVDIWLYQTGFPYMLRALHYMYYGVRFAVLHMAHGLHQSLLWLIDLAIVVRYRVLRPAARVVGALWHRVQLGLASMYRLIITAGHCAVVVGQDLWADVRYLVQGLSQLAQLCHQVLLRPLGRLIVQAFVRCQQMCRLAMRFTTHGMLWLHCTALAEFRLALHSLARCSQLRQWVVRQGPQWWQTIEPYGQRLQQHVSVFVDQLVQAMGNSMMEWTKDWHQGYVSASR</sequence>
<name>A0A9W8ED17_9FUNG</name>
<keyword evidence="1" id="KW-0812">Transmembrane</keyword>
<dbReference type="OrthoDB" id="10440186at2759"/>
<dbReference type="Proteomes" id="UP001151582">
    <property type="component" value="Unassembled WGS sequence"/>
</dbReference>
<comment type="caution">
    <text evidence="2">The sequence shown here is derived from an EMBL/GenBank/DDBJ whole genome shotgun (WGS) entry which is preliminary data.</text>
</comment>
<keyword evidence="1" id="KW-0472">Membrane</keyword>
<evidence type="ECO:0000313" key="2">
    <source>
        <dbReference type="EMBL" id="KAJ1980919.1"/>
    </source>
</evidence>
<dbReference type="EMBL" id="JANBQB010000145">
    <property type="protein sequence ID" value="KAJ1980919.1"/>
    <property type="molecule type" value="Genomic_DNA"/>
</dbReference>
<keyword evidence="1" id="KW-1133">Transmembrane helix</keyword>
<keyword evidence="3" id="KW-1185">Reference proteome</keyword>
<proteinExistence type="predicted"/>
<gene>
    <name evidence="2" type="ORF">H4R34_002273</name>
</gene>
<accession>A0A9W8ED17</accession>
<evidence type="ECO:0000313" key="3">
    <source>
        <dbReference type="Proteomes" id="UP001151582"/>
    </source>
</evidence>
<reference evidence="2" key="1">
    <citation type="submission" date="2022-07" db="EMBL/GenBank/DDBJ databases">
        <title>Phylogenomic reconstructions and comparative analyses of Kickxellomycotina fungi.</title>
        <authorList>
            <person name="Reynolds N.K."/>
            <person name="Stajich J.E."/>
            <person name="Barry K."/>
            <person name="Grigoriev I.V."/>
            <person name="Crous P."/>
            <person name="Smith M.E."/>
        </authorList>
    </citation>
    <scope>NUCLEOTIDE SEQUENCE</scope>
    <source>
        <strain evidence="2">RSA 567</strain>
    </source>
</reference>
<feature type="transmembrane region" description="Helical" evidence="1">
    <location>
        <begin position="34"/>
        <end position="52"/>
    </location>
</feature>
<organism evidence="2 3">
    <name type="scientific">Dimargaris verticillata</name>
    <dbReference type="NCBI Taxonomy" id="2761393"/>
    <lineage>
        <taxon>Eukaryota</taxon>
        <taxon>Fungi</taxon>
        <taxon>Fungi incertae sedis</taxon>
        <taxon>Zoopagomycota</taxon>
        <taxon>Kickxellomycotina</taxon>
        <taxon>Dimargaritomycetes</taxon>
        <taxon>Dimargaritales</taxon>
        <taxon>Dimargaritaceae</taxon>
        <taxon>Dimargaris</taxon>
    </lineage>
</organism>
<evidence type="ECO:0000256" key="1">
    <source>
        <dbReference type="SAM" id="Phobius"/>
    </source>
</evidence>